<organism evidence="12 13">
    <name type="scientific">Fodinicurvata halophila</name>
    <dbReference type="NCBI Taxonomy" id="1419723"/>
    <lineage>
        <taxon>Bacteria</taxon>
        <taxon>Pseudomonadati</taxon>
        <taxon>Pseudomonadota</taxon>
        <taxon>Alphaproteobacteria</taxon>
        <taxon>Rhodospirillales</taxon>
        <taxon>Rhodovibrionaceae</taxon>
        <taxon>Fodinicurvata</taxon>
    </lineage>
</organism>
<feature type="binding site" evidence="8">
    <location>
        <position position="250"/>
    </location>
    <ligand>
        <name>NADP(+)</name>
        <dbReference type="ChEBI" id="CHEBI:58349"/>
    </ligand>
</feature>
<evidence type="ECO:0000259" key="11">
    <source>
        <dbReference type="Pfam" id="PF18317"/>
    </source>
</evidence>
<feature type="active site" description="Proton acceptor" evidence="8">
    <location>
        <position position="71"/>
    </location>
</feature>
<keyword evidence="3 8" id="KW-0028">Amino-acid biosynthesis</keyword>
<feature type="binding site" evidence="8">
    <location>
        <position position="257"/>
    </location>
    <ligand>
        <name>shikimate</name>
        <dbReference type="ChEBI" id="CHEBI:36208"/>
    </ligand>
</feature>
<dbReference type="Pfam" id="PF08501">
    <property type="entry name" value="Shikimate_dh_N"/>
    <property type="match status" value="1"/>
</dbReference>
<sequence>MILSGKSRIAGVLGWPVSHSRSPRLQNHWLERYEIDGAYIPLPVRPESFASAVTTLASLGFCGANVTVPHKEAALRVCDEVTSSARRIGAVNTLFFEEGRILGDNTDAYGFIQNLFEGCSQWQATAGPAVVLGAGGAARALCVALLDAGAPEIRLVNRTKERADRLADSLRQNGDGAQLEIGVWGDWDKVCADANLLVNATSLGMTGQPALGIDLSALPTTALVNDIVYTPLETELLATARQRGNRVVDGLGMLLHQAVPGFSRWFGQTPDVDEDLRRFVLEA</sequence>
<dbReference type="EMBL" id="JBHSCW010000007">
    <property type="protein sequence ID" value="MFC4352344.1"/>
    <property type="molecule type" value="Genomic_DNA"/>
</dbReference>
<dbReference type="PANTHER" id="PTHR21089">
    <property type="entry name" value="SHIKIMATE DEHYDROGENASE"/>
    <property type="match status" value="1"/>
</dbReference>
<comment type="catalytic activity">
    <reaction evidence="7 8">
        <text>shikimate + NADP(+) = 3-dehydroshikimate + NADPH + H(+)</text>
        <dbReference type="Rhea" id="RHEA:17737"/>
        <dbReference type="ChEBI" id="CHEBI:15378"/>
        <dbReference type="ChEBI" id="CHEBI:16630"/>
        <dbReference type="ChEBI" id="CHEBI:36208"/>
        <dbReference type="ChEBI" id="CHEBI:57783"/>
        <dbReference type="ChEBI" id="CHEBI:58349"/>
        <dbReference type="EC" id="1.1.1.25"/>
    </reaction>
</comment>
<comment type="pathway">
    <text evidence="1 8">Metabolic intermediate biosynthesis; chorismate biosynthesis; chorismate from D-erythrose 4-phosphate and phosphoenolpyruvate: step 4/7.</text>
</comment>
<dbReference type="Gene3D" id="3.40.50.10860">
    <property type="entry name" value="Leucine Dehydrogenase, chain A, domain 1"/>
    <property type="match status" value="1"/>
</dbReference>
<dbReference type="InterPro" id="IPR013708">
    <property type="entry name" value="Shikimate_DH-bd_N"/>
</dbReference>
<dbReference type="InterPro" id="IPR006151">
    <property type="entry name" value="Shikm_DH/Glu-tRNA_Rdtase"/>
</dbReference>
<feature type="binding site" evidence="8">
    <location>
        <position position="67"/>
    </location>
    <ligand>
        <name>shikimate</name>
        <dbReference type="ChEBI" id="CHEBI:36208"/>
    </ligand>
</feature>
<feature type="binding site" evidence="8">
    <location>
        <begin position="20"/>
        <end position="22"/>
    </location>
    <ligand>
        <name>shikimate</name>
        <dbReference type="ChEBI" id="CHEBI:36208"/>
    </ligand>
</feature>
<dbReference type="PANTHER" id="PTHR21089:SF1">
    <property type="entry name" value="BIFUNCTIONAL 3-DEHYDROQUINATE DEHYDRATASE_SHIKIMATE DEHYDROGENASE, CHLOROPLASTIC"/>
    <property type="match status" value="1"/>
</dbReference>
<evidence type="ECO:0000256" key="2">
    <source>
        <dbReference type="ARBA" id="ARBA00012962"/>
    </source>
</evidence>
<evidence type="ECO:0000313" key="13">
    <source>
        <dbReference type="Proteomes" id="UP001595799"/>
    </source>
</evidence>
<feature type="binding site" evidence="8">
    <location>
        <begin position="133"/>
        <end position="137"/>
    </location>
    <ligand>
        <name>NADP(+)</name>
        <dbReference type="ChEBI" id="CHEBI:58349"/>
    </ligand>
</feature>
<feature type="domain" description="SDH C-terminal" evidence="11">
    <location>
        <begin position="250"/>
        <end position="273"/>
    </location>
</feature>
<dbReference type="InterPro" id="IPR022893">
    <property type="entry name" value="Shikimate_DH_fam"/>
</dbReference>
<keyword evidence="4 8" id="KW-0521">NADP</keyword>
<evidence type="ECO:0000259" key="9">
    <source>
        <dbReference type="Pfam" id="PF01488"/>
    </source>
</evidence>
<comment type="subunit">
    <text evidence="8">Homodimer.</text>
</comment>
<protein>
    <recommendedName>
        <fullName evidence="2 8">Shikimate dehydrogenase (NADP(+))</fullName>
        <shortName evidence="8">SDH</shortName>
        <ecNumber evidence="2 8">1.1.1.25</ecNumber>
    </recommendedName>
</protein>
<comment type="similarity">
    <text evidence="8">Belongs to the shikimate dehydrogenase family.</text>
</comment>
<evidence type="ECO:0000256" key="1">
    <source>
        <dbReference type="ARBA" id="ARBA00004871"/>
    </source>
</evidence>
<accession>A0ABV8UMS7</accession>
<evidence type="ECO:0000259" key="10">
    <source>
        <dbReference type="Pfam" id="PF08501"/>
    </source>
</evidence>
<dbReference type="Pfam" id="PF01488">
    <property type="entry name" value="Shikimate_DH"/>
    <property type="match status" value="1"/>
</dbReference>
<evidence type="ECO:0000256" key="4">
    <source>
        <dbReference type="ARBA" id="ARBA00022857"/>
    </source>
</evidence>
<evidence type="ECO:0000256" key="3">
    <source>
        <dbReference type="ARBA" id="ARBA00022605"/>
    </source>
</evidence>
<feature type="binding site" evidence="8">
    <location>
        <position position="92"/>
    </location>
    <ligand>
        <name>shikimate</name>
        <dbReference type="ChEBI" id="CHEBI:36208"/>
    </ligand>
</feature>
<comment type="function">
    <text evidence="8">Involved in the biosynthesis of the chorismate, which leads to the biosynthesis of aromatic amino acids. Catalyzes the reversible NADPH linked reduction of 3-dehydroshikimate (DHSA) to yield shikimate (SA).</text>
</comment>
<evidence type="ECO:0000313" key="12">
    <source>
        <dbReference type="EMBL" id="MFC4352344.1"/>
    </source>
</evidence>
<evidence type="ECO:0000256" key="7">
    <source>
        <dbReference type="ARBA" id="ARBA00049442"/>
    </source>
</evidence>
<dbReference type="SUPFAM" id="SSF51735">
    <property type="entry name" value="NAD(P)-binding Rossmann-fold domains"/>
    <property type="match status" value="1"/>
</dbReference>
<dbReference type="NCBIfam" id="NF001312">
    <property type="entry name" value="PRK00258.1-4"/>
    <property type="match status" value="1"/>
</dbReference>
<dbReference type="InterPro" id="IPR041121">
    <property type="entry name" value="SDH_C"/>
</dbReference>
<dbReference type="RefSeq" id="WP_382422695.1">
    <property type="nucleotide sequence ID" value="NZ_JBHSCW010000007.1"/>
</dbReference>
<dbReference type="Pfam" id="PF18317">
    <property type="entry name" value="SDH_C"/>
    <property type="match status" value="1"/>
</dbReference>
<feature type="domain" description="Quinate/shikimate 5-dehydrogenase/glutamyl-tRNA reductase" evidence="9">
    <location>
        <begin position="129"/>
        <end position="173"/>
    </location>
</feature>
<dbReference type="Proteomes" id="UP001595799">
    <property type="component" value="Unassembled WGS sequence"/>
</dbReference>
<keyword evidence="6 8" id="KW-0057">Aromatic amino acid biosynthesis</keyword>
<dbReference type="SUPFAM" id="SSF53223">
    <property type="entry name" value="Aminoacid dehydrogenase-like, N-terminal domain"/>
    <property type="match status" value="1"/>
</dbReference>
<proteinExistence type="inferred from homology"/>
<comment type="caution">
    <text evidence="8">Lacks conserved residue(s) required for the propagation of feature annotation.</text>
</comment>
<dbReference type="NCBIfam" id="TIGR00507">
    <property type="entry name" value="aroE"/>
    <property type="match status" value="1"/>
</dbReference>
<feature type="domain" description="Shikimate dehydrogenase substrate binding N-terminal" evidence="10">
    <location>
        <begin position="12"/>
        <end position="94"/>
    </location>
</feature>
<comment type="caution">
    <text evidence="12">The sequence shown here is derived from an EMBL/GenBank/DDBJ whole genome shotgun (WGS) entry which is preliminary data.</text>
</comment>
<dbReference type="CDD" id="cd01065">
    <property type="entry name" value="NAD_bind_Shikimate_DH"/>
    <property type="match status" value="1"/>
</dbReference>
<dbReference type="GO" id="GO:0004764">
    <property type="term" value="F:shikimate 3-dehydrogenase (NADP+) activity"/>
    <property type="evidence" value="ECO:0007669"/>
    <property type="project" value="UniProtKB-EC"/>
</dbReference>
<dbReference type="InterPro" id="IPR046346">
    <property type="entry name" value="Aminoacid_DH-like_N_sf"/>
</dbReference>
<dbReference type="Gene3D" id="3.40.50.720">
    <property type="entry name" value="NAD(P)-binding Rossmann-like Domain"/>
    <property type="match status" value="1"/>
</dbReference>
<keyword evidence="13" id="KW-1185">Reference proteome</keyword>
<keyword evidence="5 8" id="KW-0560">Oxidoreductase</keyword>
<feature type="binding site" evidence="8">
    <location>
        <position position="229"/>
    </location>
    <ligand>
        <name>shikimate</name>
        <dbReference type="ChEBI" id="CHEBI:36208"/>
    </ligand>
</feature>
<dbReference type="InterPro" id="IPR011342">
    <property type="entry name" value="Shikimate_DH"/>
</dbReference>
<feature type="binding site" evidence="8">
    <location>
        <begin position="157"/>
        <end position="162"/>
    </location>
    <ligand>
        <name>NADP(+)</name>
        <dbReference type="ChEBI" id="CHEBI:58349"/>
    </ligand>
</feature>
<dbReference type="EC" id="1.1.1.25" evidence="2 8"/>
<evidence type="ECO:0000256" key="5">
    <source>
        <dbReference type="ARBA" id="ARBA00023002"/>
    </source>
</evidence>
<dbReference type="HAMAP" id="MF_00222">
    <property type="entry name" value="Shikimate_DH_AroE"/>
    <property type="match status" value="1"/>
</dbReference>
<dbReference type="InterPro" id="IPR036291">
    <property type="entry name" value="NAD(P)-bd_dom_sf"/>
</dbReference>
<feature type="binding site" evidence="8">
    <location>
        <position position="107"/>
    </location>
    <ligand>
        <name>shikimate</name>
        <dbReference type="ChEBI" id="CHEBI:36208"/>
    </ligand>
</feature>
<name>A0ABV8UMS7_9PROT</name>
<reference evidence="13" key="1">
    <citation type="journal article" date="2019" name="Int. J. Syst. Evol. Microbiol.">
        <title>The Global Catalogue of Microorganisms (GCM) 10K type strain sequencing project: providing services to taxonomists for standard genome sequencing and annotation.</title>
        <authorList>
            <consortium name="The Broad Institute Genomics Platform"/>
            <consortium name="The Broad Institute Genome Sequencing Center for Infectious Disease"/>
            <person name="Wu L."/>
            <person name="Ma J."/>
        </authorList>
    </citation>
    <scope>NUCLEOTIDE SEQUENCE [LARGE SCALE GENOMIC DNA]</scope>
    <source>
        <strain evidence="13">CECT 8472</strain>
    </source>
</reference>
<evidence type="ECO:0000256" key="6">
    <source>
        <dbReference type="ARBA" id="ARBA00023141"/>
    </source>
</evidence>
<feature type="binding site" evidence="8">
    <location>
        <position position="227"/>
    </location>
    <ligand>
        <name>NADP(+)</name>
        <dbReference type="ChEBI" id="CHEBI:58349"/>
    </ligand>
</feature>
<evidence type="ECO:0000256" key="8">
    <source>
        <dbReference type="HAMAP-Rule" id="MF_00222"/>
    </source>
</evidence>
<gene>
    <name evidence="8" type="primary">aroE</name>
    <name evidence="12" type="ORF">ACFOW6_12415</name>
</gene>